<protein>
    <submittedName>
        <fullName evidence="7">Putative type III restriction enzyme</fullName>
    </submittedName>
</protein>
<gene>
    <name evidence="7" type="ORF">MM415B03409_0006</name>
</gene>
<dbReference type="AlphaFoldDB" id="A0A6M3LDM4"/>
<dbReference type="InterPro" id="IPR027417">
    <property type="entry name" value="P-loop_NTPase"/>
</dbReference>
<keyword evidence="3" id="KW-0347">Helicase</keyword>
<evidence type="ECO:0000259" key="6">
    <source>
        <dbReference type="PROSITE" id="PS51194"/>
    </source>
</evidence>
<evidence type="ECO:0000259" key="5">
    <source>
        <dbReference type="PROSITE" id="PS51192"/>
    </source>
</evidence>
<keyword evidence="1" id="KW-0547">Nucleotide-binding</keyword>
<dbReference type="Pfam" id="PF00271">
    <property type="entry name" value="Helicase_C"/>
    <property type="match status" value="1"/>
</dbReference>
<dbReference type="InterPro" id="IPR050615">
    <property type="entry name" value="ATP-dep_DNA_Helicase"/>
</dbReference>
<evidence type="ECO:0000256" key="4">
    <source>
        <dbReference type="ARBA" id="ARBA00022840"/>
    </source>
</evidence>
<dbReference type="GO" id="GO:0005524">
    <property type="term" value="F:ATP binding"/>
    <property type="evidence" value="ECO:0007669"/>
    <property type="project" value="UniProtKB-KW"/>
</dbReference>
<evidence type="ECO:0000256" key="2">
    <source>
        <dbReference type="ARBA" id="ARBA00022801"/>
    </source>
</evidence>
<dbReference type="PROSITE" id="PS51194">
    <property type="entry name" value="HELICASE_CTER"/>
    <property type="match status" value="1"/>
</dbReference>
<name>A0A6M3LDM4_9ZZZZ</name>
<dbReference type="SMART" id="SM00487">
    <property type="entry name" value="DEXDc"/>
    <property type="match status" value="1"/>
</dbReference>
<feature type="domain" description="Helicase C-terminal" evidence="6">
    <location>
        <begin position="310"/>
        <end position="457"/>
    </location>
</feature>
<evidence type="ECO:0000256" key="3">
    <source>
        <dbReference type="ARBA" id="ARBA00022806"/>
    </source>
</evidence>
<dbReference type="SUPFAM" id="SSF52540">
    <property type="entry name" value="P-loop containing nucleoside triphosphate hydrolases"/>
    <property type="match status" value="1"/>
</dbReference>
<dbReference type="GO" id="GO:0016787">
    <property type="term" value="F:hydrolase activity"/>
    <property type="evidence" value="ECO:0007669"/>
    <property type="project" value="UniProtKB-KW"/>
</dbReference>
<dbReference type="InterPro" id="IPR006935">
    <property type="entry name" value="Helicase/UvrB_N"/>
</dbReference>
<dbReference type="InterPro" id="IPR001650">
    <property type="entry name" value="Helicase_C-like"/>
</dbReference>
<keyword evidence="2" id="KW-0378">Hydrolase</keyword>
<organism evidence="7">
    <name type="scientific">viral metagenome</name>
    <dbReference type="NCBI Taxonomy" id="1070528"/>
    <lineage>
        <taxon>unclassified sequences</taxon>
        <taxon>metagenomes</taxon>
        <taxon>organismal metagenomes</taxon>
    </lineage>
</organism>
<dbReference type="EMBL" id="MT142977">
    <property type="protein sequence ID" value="QJA91301.1"/>
    <property type="molecule type" value="Genomic_DNA"/>
</dbReference>
<reference evidence="7" key="1">
    <citation type="submission" date="2020-03" db="EMBL/GenBank/DDBJ databases">
        <title>The deep terrestrial virosphere.</title>
        <authorList>
            <person name="Holmfeldt K."/>
            <person name="Nilsson E."/>
            <person name="Simone D."/>
            <person name="Lopez-Fernandez M."/>
            <person name="Wu X."/>
            <person name="de Brujin I."/>
            <person name="Lundin D."/>
            <person name="Andersson A."/>
            <person name="Bertilsson S."/>
            <person name="Dopson M."/>
        </authorList>
    </citation>
    <scope>NUCLEOTIDE SEQUENCE</scope>
    <source>
        <strain evidence="7">MM415B03409</strain>
    </source>
</reference>
<dbReference type="PANTHER" id="PTHR11274:SF0">
    <property type="entry name" value="GENERAL TRANSCRIPTION AND DNA REPAIR FACTOR IIH HELICASE SUBUNIT XPB"/>
    <property type="match status" value="1"/>
</dbReference>
<keyword evidence="4" id="KW-0067">ATP-binding</keyword>
<sequence length="457" mass="50816">MIIEIIDATFCKIHKDSLPNEKWKEIWTCLSYAQEFWKQGPFKKIRKEKIKSFLGGDGIFLTGFINKVIQKAYDIQEPITWQSALDTLEVQSPPQLKNTTLRPDQVDLINKACEMQRGVLKAPTGIGKTILGLGAMSCFPGANKLFLCHTKTLLRQTFEEMIKLGFDKKHITLLGGDHKFHTLKKITIALIQSFARLDPAVYANFFDMVIVDEAHIGMLPGSQYYKVLTAMTAPMRIGLTATLPNGVLPRLTLEGLIGPIIGGMSISEGVSLGLLAKPKLKLVRVPDFPALRDLRRYPEVYLAGIVNNDARNKLIVETTAELKNQGCTTLILVTHIEHGHNLVNAFASGKQTVHFAWGATEDEERYALQMALSKKELSCVIASSIWSHGVNIPSLGAVINAGGGMSEVTALQRIGRGLRVTDEKKEVLLIDFMDLSHHMLIKHLAYRLALYSDEGWL</sequence>
<dbReference type="Pfam" id="PF04851">
    <property type="entry name" value="ResIII"/>
    <property type="match status" value="1"/>
</dbReference>
<dbReference type="PANTHER" id="PTHR11274">
    <property type="entry name" value="RAD25/XP-B DNA REPAIR HELICASE"/>
    <property type="match status" value="1"/>
</dbReference>
<dbReference type="PROSITE" id="PS51192">
    <property type="entry name" value="HELICASE_ATP_BIND_1"/>
    <property type="match status" value="1"/>
</dbReference>
<evidence type="ECO:0000256" key="1">
    <source>
        <dbReference type="ARBA" id="ARBA00022741"/>
    </source>
</evidence>
<dbReference type="GO" id="GO:0004386">
    <property type="term" value="F:helicase activity"/>
    <property type="evidence" value="ECO:0007669"/>
    <property type="project" value="UniProtKB-KW"/>
</dbReference>
<dbReference type="Gene3D" id="3.40.50.300">
    <property type="entry name" value="P-loop containing nucleotide triphosphate hydrolases"/>
    <property type="match status" value="2"/>
</dbReference>
<dbReference type="GO" id="GO:0003677">
    <property type="term" value="F:DNA binding"/>
    <property type="evidence" value="ECO:0007669"/>
    <property type="project" value="InterPro"/>
</dbReference>
<accession>A0A6M3LDM4</accession>
<feature type="domain" description="Helicase ATP-binding" evidence="5">
    <location>
        <begin position="109"/>
        <end position="261"/>
    </location>
</feature>
<evidence type="ECO:0000313" key="7">
    <source>
        <dbReference type="EMBL" id="QJA91301.1"/>
    </source>
</evidence>
<proteinExistence type="predicted"/>
<dbReference type="InterPro" id="IPR014001">
    <property type="entry name" value="Helicase_ATP-bd"/>
</dbReference>